<dbReference type="SUPFAM" id="SSF55729">
    <property type="entry name" value="Acyl-CoA N-acyltransferases (Nat)"/>
    <property type="match status" value="1"/>
</dbReference>
<reference evidence="2 3" key="1">
    <citation type="journal article" date="2013" name="Genome Announc.">
        <title>Draft Genome Sequence of an Alphaproteobacterium, Caenispirillum salinarum AK4(T), Isolated from a Solar Saltern.</title>
        <authorList>
            <person name="Khatri I."/>
            <person name="Singh A."/>
            <person name="Korpole S."/>
            <person name="Pinnaka A.K."/>
            <person name="Subramanian S."/>
        </authorList>
    </citation>
    <scope>NUCLEOTIDE SEQUENCE [LARGE SCALE GENOMIC DNA]</scope>
    <source>
        <strain evidence="2 3">AK4</strain>
    </source>
</reference>
<dbReference type="EMBL" id="ANHY01000007">
    <property type="protein sequence ID" value="EKV30740.1"/>
    <property type="molecule type" value="Genomic_DNA"/>
</dbReference>
<accession>K9GXN4</accession>
<organism evidence="2 3">
    <name type="scientific">Caenispirillum salinarum AK4</name>
    <dbReference type="NCBI Taxonomy" id="1238182"/>
    <lineage>
        <taxon>Bacteria</taxon>
        <taxon>Pseudomonadati</taxon>
        <taxon>Pseudomonadota</taxon>
        <taxon>Alphaproteobacteria</taxon>
        <taxon>Rhodospirillales</taxon>
        <taxon>Novispirillaceae</taxon>
        <taxon>Caenispirillum</taxon>
    </lineage>
</organism>
<evidence type="ECO:0000313" key="2">
    <source>
        <dbReference type="EMBL" id="EKV30740.1"/>
    </source>
</evidence>
<dbReference type="eggNOG" id="COG0456">
    <property type="taxonomic scope" value="Bacteria"/>
</dbReference>
<name>K9GXN4_9PROT</name>
<dbReference type="PROSITE" id="PS51186">
    <property type="entry name" value="GNAT"/>
    <property type="match status" value="1"/>
</dbReference>
<sequence length="160" mass="17427">MPGAGTPGPVCLRAVEDVGRAALLAVRVAPHQARFVPDVAATLDEAAAMPEVHLRAVCLANREPPVVVGLLMYALDRDDRAPWIYRLLIDRDHQGKGLGGEALEAAVAELARAYPLRPAVYIGVRPENAEARALYARHGFEPDGRRVDGDIVLRRVVRER</sequence>
<dbReference type="Pfam" id="PF00583">
    <property type="entry name" value="Acetyltransf_1"/>
    <property type="match status" value="1"/>
</dbReference>
<dbReference type="OrthoDB" id="9127144at2"/>
<proteinExistence type="predicted"/>
<dbReference type="InterPro" id="IPR016181">
    <property type="entry name" value="Acyl_CoA_acyltransferase"/>
</dbReference>
<dbReference type="STRING" id="1238182.C882_4077"/>
<gene>
    <name evidence="2" type="ORF">C882_4077</name>
</gene>
<dbReference type="Gene3D" id="3.40.630.30">
    <property type="match status" value="1"/>
</dbReference>
<protein>
    <submittedName>
        <fullName evidence="2">Acetyltransferase, GNAT family</fullName>
    </submittedName>
</protein>
<evidence type="ECO:0000259" key="1">
    <source>
        <dbReference type="PROSITE" id="PS51186"/>
    </source>
</evidence>
<evidence type="ECO:0000313" key="3">
    <source>
        <dbReference type="Proteomes" id="UP000009881"/>
    </source>
</evidence>
<dbReference type="Proteomes" id="UP000009881">
    <property type="component" value="Unassembled WGS sequence"/>
</dbReference>
<keyword evidence="3" id="KW-1185">Reference proteome</keyword>
<dbReference type="AlphaFoldDB" id="K9GXN4"/>
<dbReference type="RefSeq" id="WP_009540185.1">
    <property type="nucleotide sequence ID" value="NZ_ANHY01000007.1"/>
</dbReference>
<keyword evidence="2" id="KW-0808">Transferase</keyword>
<dbReference type="GO" id="GO:0016747">
    <property type="term" value="F:acyltransferase activity, transferring groups other than amino-acyl groups"/>
    <property type="evidence" value="ECO:0007669"/>
    <property type="project" value="InterPro"/>
</dbReference>
<feature type="domain" description="N-acetyltransferase" evidence="1">
    <location>
        <begin position="10"/>
        <end position="158"/>
    </location>
</feature>
<comment type="caution">
    <text evidence="2">The sequence shown here is derived from an EMBL/GenBank/DDBJ whole genome shotgun (WGS) entry which is preliminary data.</text>
</comment>
<dbReference type="InterPro" id="IPR000182">
    <property type="entry name" value="GNAT_dom"/>
</dbReference>